<dbReference type="NCBIfam" id="TIGR00563">
    <property type="entry name" value="rsmB"/>
    <property type="match status" value="1"/>
</dbReference>
<organism evidence="16 17">
    <name type="scientific">Formosimonas limnophila</name>
    <dbReference type="NCBI Taxonomy" id="1384487"/>
    <lineage>
        <taxon>Bacteria</taxon>
        <taxon>Pseudomonadati</taxon>
        <taxon>Pseudomonadota</taxon>
        <taxon>Betaproteobacteria</taxon>
        <taxon>Burkholderiales</taxon>
        <taxon>Burkholderiaceae</taxon>
        <taxon>Formosimonas</taxon>
    </lineage>
</organism>
<feature type="domain" description="SAM-dependent MTase RsmB/NOP-type" evidence="15">
    <location>
        <begin position="149"/>
        <end position="420"/>
    </location>
</feature>
<protein>
    <recommendedName>
        <fullName evidence="4">16S rRNA (cytosine(967)-C(5))-methyltransferase</fullName>
        <ecNumber evidence="4">2.1.1.176</ecNumber>
    </recommendedName>
    <alternativeName>
        <fullName evidence="11">16S rRNA m5C967 methyltransferase</fullName>
    </alternativeName>
    <alternativeName>
        <fullName evidence="12">rRNA (cytosine-C(5)-)-methyltransferase RsmB</fullName>
    </alternativeName>
</protein>
<keyword evidence="17" id="KW-1185">Reference proteome</keyword>
<dbReference type="InterPro" id="IPR023267">
    <property type="entry name" value="RCMT"/>
</dbReference>
<evidence type="ECO:0000259" key="15">
    <source>
        <dbReference type="PROSITE" id="PS51686"/>
    </source>
</evidence>
<evidence type="ECO:0000256" key="13">
    <source>
        <dbReference type="ARBA" id="ARBA00047283"/>
    </source>
</evidence>
<dbReference type="InterPro" id="IPR006027">
    <property type="entry name" value="NusB_RsmB_TIM44"/>
</dbReference>
<gene>
    <name evidence="16" type="primary">sun</name>
    <name evidence="16" type="ORF">GCM10009007_11470</name>
</gene>
<dbReference type="Pfam" id="PF01189">
    <property type="entry name" value="Methyltr_RsmB-F"/>
    <property type="match status" value="1"/>
</dbReference>
<dbReference type="GO" id="GO:0006355">
    <property type="term" value="P:regulation of DNA-templated transcription"/>
    <property type="evidence" value="ECO:0007669"/>
    <property type="project" value="InterPro"/>
</dbReference>
<dbReference type="InterPro" id="IPR035926">
    <property type="entry name" value="NusB-like_sf"/>
</dbReference>
<keyword evidence="6" id="KW-0698">rRNA processing</keyword>
<evidence type="ECO:0000256" key="10">
    <source>
        <dbReference type="ARBA" id="ARBA00022884"/>
    </source>
</evidence>
<comment type="catalytic activity">
    <reaction evidence="13">
        <text>cytidine(967) in 16S rRNA + S-adenosyl-L-methionine = 5-methylcytidine(967) in 16S rRNA + S-adenosyl-L-homocysteine + H(+)</text>
        <dbReference type="Rhea" id="RHEA:42748"/>
        <dbReference type="Rhea" id="RHEA-COMP:10219"/>
        <dbReference type="Rhea" id="RHEA-COMP:10220"/>
        <dbReference type="ChEBI" id="CHEBI:15378"/>
        <dbReference type="ChEBI" id="CHEBI:57856"/>
        <dbReference type="ChEBI" id="CHEBI:59789"/>
        <dbReference type="ChEBI" id="CHEBI:74483"/>
        <dbReference type="ChEBI" id="CHEBI:82748"/>
        <dbReference type="EC" id="2.1.1.176"/>
    </reaction>
</comment>
<sequence length="421" mass="47261">MAAHAAHAVVEGFSLQQVLAVLPIDEVARPNVQRLSFDVMRYLGLVQFWVQCFVEKPPAPWLQAMLWVSLTQLYLREEDEFTLVNQAVAAVEARRPHAKGLVNAILRRFLRERDAWEAAAQVDEVAAWNHPQWWIDQLKAQYPDDWQRILTVNNTRPPMTLRVNARLMDVAGYQALLAQDGRESVALSNLNGDALVLSQPCSVSVLPRFADGVVSVQDAGAQLSTQLLDVQNGMRVLDACAAPGGKTCHLLEHFDVELLALEKDEARARRIDENLLRLNLTAQVQVDDANLVKSWWDGVPFDRVLLDAPCSASGIVRRHPDIRWLREPEDLEGLAKQQRQLLRSMWQVLAVGGRMLYCTCSIFEDEGESVLAEFLSHTPNAQRMDLPLIRRVASSDGQLLPRVDDGLNHDGFFYAALVKVA</sequence>
<reference evidence="16" key="1">
    <citation type="journal article" date="2014" name="Int. J. Syst. Evol. Microbiol.">
        <title>Complete genome sequence of Corynebacterium casei LMG S-19264T (=DSM 44701T), isolated from a smear-ripened cheese.</title>
        <authorList>
            <consortium name="US DOE Joint Genome Institute (JGI-PGF)"/>
            <person name="Walter F."/>
            <person name="Albersmeier A."/>
            <person name="Kalinowski J."/>
            <person name="Ruckert C."/>
        </authorList>
    </citation>
    <scope>NUCLEOTIDE SEQUENCE</scope>
    <source>
        <strain evidence="16">KCTC 32501</strain>
    </source>
</reference>
<dbReference type="CDD" id="cd02440">
    <property type="entry name" value="AdoMet_MTases"/>
    <property type="match status" value="1"/>
</dbReference>
<comment type="subcellular location">
    <subcellularLocation>
        <location evidence="2">Cytoplasm</location>
    </subcellularLocation>
</comment>
<keyword evidence="9 14" id="KW-0949">S-adenosyl-L-methionine</keyword>
<feature type="binding site" evidence="14">
    <location>
        <begin position="240"/>
        <end position="246"/>
    </location>
    <ligand>
        <name>S-adenosyl-L-methionine</name>
        <dbReference type="ChEBI" id="CHEBI:59789"/>
    </ligand>
</feature>
<keyword evidence="8 14" id="KW-0808">Transferase</keyword>
<feature type="active site" description="Nucleophile" evidence="14">
    <location>
        <position position="360"/>
    </location>
</feature>
<evidence type="ECO:0000256" key="6">
    <source>
        <dbReference type="ARBA" id="ARBA00022552"/>
    </source>
</evidence>
<feature type="binding site" evidence="14">
    <location>
        <position position="307"/>
    </location>
    <ligand>
        <name>S-adenosyl-L-methionine</name>
        <dbReference type="ChEBI" id="CHEBI:59789"/>
    </ligand>
</feature>
<evidence type="ECO:0000256" key="4">
    <source>
        <dbReference type="ARBA" id="ARBA00012140"/>
    </source>
</evidence>
<keyword evidence="7 14" id="KW-0489">Methyltransferase</keyword>
<dbReference type="EMBL" id="BMZG01000005">
    <property type="protein sequence ID" value="GHA72217.1"/>
    <property type="molecule type" value="Genomic_DNA"/>
</dbReference>
<dbReference type="NCBIfam" id="NF008149">
    <property type="entry name" value="PRK10901.1"/>
    <property type="match status" value="1"/>
</dbReference>
<dbReference type="Pfam" id="PF22458">
    <property type="entry name" value="RsmF-B_ferredox"/>
    <property type="match status" value="1"/>
</dbReference>
<evidence type="ECO:0000256" key="14">
    <source>
        <dbReference type="PROSITE-ProRule" id="PRU01023"/>
    </source>
</evidence>
<evidence type="ECO:0000256" key="5">
    <source>
        <dbReference type="ARBA" id="ARBA00022490"/>
    </source>
</evidence>
<reference evidence="16" key="2">
    <citation type="submission" date="2020-09" db="EMBL/GenBank/DDBJ databases">
        <authorList>
            <person name="Sun Q."/>
            <person name="Kim S."/>
        </authorList>
    </citation>
    <scope>NUCLEOTIDE SEQUENCE</scope>
    <source>
        <strain evidence="16">KCTC 32501</strain>
    </source>
</reference>
<dbReference type="InterPro" id="IPR004573">
    <property type="entry name" value="rRNA_ssu_MeTfrase_B"/>
</dbReference>
<dbReference type="InterPro" id="IPR029063">
    <property type="entry name" value="SAM-dependent_MTases_sf"/>
</dbReference>
<proteinExistence type="inferred from homology"/>
<name>A0A8J3CHH4_9BURK</name>
<dbReference type="GO" id="GO:0005737">
    <property type="term" value="C:cytoplasm"/>
    <property type="evidence" value="ECO:0007669"/>
    <property type="project" value="UniProtKB-SubCell"/>
</dbReference>
<evidence type="ECO:0000256" key="12">
    <source>
        <dbReference type="ARBA" id="ARBA00031088"/>
    </source>
</evidence>
<dbReference type="Gene3D" id="3.30.70.1170">
    <property type="entry name" value="Sun protein, domain 3"/>
    <property type="match status" value="1"/>
</dbReference>
<evidence type="ECO:0000256" key="2">
    <source>
        <dbReference type="ARBA" id="ARBA00004496"/>
    </source>
</evidence>
<dbReference type="Gene3D" id="1.10.287.730">
    <property type="entry name" value="Helix hairpin bin"/>
    <property type="match status" value="1"/>
</dbReference>
<comment type="function">
    <text evidence="1">Specifically methylates the cytosine at position 967 (m5C967) of 16S rRNA.</text>
</comment>
<dbReference type="PANTHER" id="PTHR22807">
    <property type="entry name" value="NOP2 YEAST -RELATED NOL1/NOP2/FMU SUN DOMAIN-CONTAINING"/>
    <property type="match status" value="1"/>
</dbReference>
<dbReference type="AlphaFoldDB" id="A0A8J3CHH4"/>
<evidence type="ECO:0000313" key="16">
    <source>
        <dbReference type="EMBL" id="GHA72217.1"/>
    </source>
</evidence>
<evidence type="ECO:0000256" key="8">
    <source>
        <dbReference type="ARBA" id="ARBA00022679"/>
    </source>
</evidence>
<evidence type="ECO:0000256" key="9">
    <source>
        <dbReference type="ARBA" id="ARBA00022691"/>
    </source>
</evidence>
<evidence type="ECO:0000256" key="1">
    <source>
        <dbReference type="ARBA" id="ARBA00002724"/>
    </source>
</evidence>
<dbReference type="Proteomes" id="UP000614287">
    <property type="component" value="Unassembled WGS sequence"/>
</dbReference>
<dbReference type="InterPro" id="IPR018314">
    <property type="entry name" value="RsmB/NOL1/NOP2-like_CS"/>
</dbReference>
<feature type="binding site" evidence="14">
    <location>
        <position position="288"/>
    </location>
    <ligand>
        <name>S-adenosyl-L-methionine</name>
        <dbReference type="ChEBI" id="CHEBI:59789"/>
    </ligand>
</feature>
<evidence type="ECO:0000256" key="7">
    <source>
        <dbReference type="ARBA" id="ARBA00022603"/>
    </source>
</evidence>
<dbReference type="SUPFAM" id="SSF53335">
    <property type="entry name" value="S-adenosyl-L-methionine-dependent methyltransferases"/>
    <property type="match status" value="1"/>
</dbReference>
<accession>A0A8J3CHH4</accession>
<dbReference type="FunFam" id="3.40.50.150:FF:000022">
    <property type="entry name" value="Ribosomal RNA small subunit methyltransferase B"/>
    <property type="match status" value="1"/>
</dbReference>
<dbReference type="EC" id="2.1.1.176" evidence="4"/>
<comment type="similarity">
    <text evidence="3 14">Belongs to the class I-like SAM-binding methyltransferase superfamily. RsmB/NOP family.</text>
</comment>
<dbReference type="PROSITE" id="PS01153">
    <property type="entry name" value="NOL1_NOP2_SUN"/>
    <property type="match status" value="1"/>
</dbReference>
<dbReference type="GO" id="GO:0003723">
    <property type="term" value="F:RNA binding"/>
    <property type="evidence" value="ECO:0007669"/>
    <property type="project" value="UniProtKB-UniRule"/>
</dbReference>
<dbReference type="PANTHER" id="PTHR22807:SF61">
    <property type="entry name" value="NOL1_NOP2_SUN FAMILY PROTEIN _ ANTITERMINATION NUSB DOMAIN-CONTAINING PROTEIN"/>
    <property type="match status" value="1"/>
</dbReference>
<evidence type="ECO:0000313" key="17">
    <source>
        <dbReference type="Proteomes" id="UP000614287"/>
    </source>
</evidence>
<dbReference type="Gene3D" id="3.40.50.150">
    <property type="entry name" value="Vaccinia Virus protein VP39"/>
    <property type="match status" value="1"/>
</dbReference>
<keyword evidence="10 14" id="KW-0694">RNA-binding</keyword>
<dbReference type="InterPro" id="IPR049560">
    <property type="entry name" value="MeTrfase_RsmB-F_NOP2_cat"/>
</dbReference>
<evidence type="ECO:0000256" key="11">
    <source>
        <dbReference type="ARBA" id="ARBA00030399"/>
    </source>
</evidence>
<dbReference type="SUPFAM" id="SSF48013">
    <property type="entry name" value="NusB-like"/>
    <property type="match status" value="1"/>
</dbReference>
<dbReference type="Pfam" id="PF01029">
    <property type="entry name" value="NusB"/>
    <property type="match status" value="1"/>
</dbReference>
<dbReference type="InterPro" id="IPR054728">
    <property type="entry name" value="RsmB-like_ferredoxin"/>
</dbReference>
<keyword evidence="5" id="KW-0963">Cytoplasm</keyword>
<dbReference type="PRINTS" id="PR02008">
    <property type="entry name" value="RCMTFAMILY"/>
</dbReference>
<evidence type="ECO:0000256" key="3">
    <source>
        <dbReference type="ARBA" id="ARBA00007494"/>
    </source>
</evidence>
<dbReference type="PROSITE" id="PS51686">
    <property type="entry name" value="SAM_MT_RSMB_NOP"/>
    <property type="match status" value="1"/>
</dbReference>
<dbReference type="GO" id="GO:0008649">
    <property type="term" value="F:rRNA methyltransferase activity"/>
    <property type="evidence" value="ECO:0007669"/>
    <property type="project" value="InterPro"/>
</dbReference>
<feature type="binding site" evidence="14">
    <location>
        <position position="262"/>
    </location>
    <ligand>
        <name>S-adenosyl-L-methionine</name>
        <dbReference type="ChEBI" id="CHEBI:59789"/>
    </ligand>
</feature>
<dbReference type="Gene3D" id="1.10.940.10">
    <property type="entry name" value="NusB-like"/>
    <property type="match status" value="1"/>
</dbReference>
<dbReference type="InterPro" id="IPR001678">
    <property type="entry name" value="MeTrfase_RsmB-F_NOP2_dom"/>
</dbReference>
<comment type="caution">
    <text evidence="16">The sequence shown here is derived from an EMBL/GenBank/DDBJ whole genome shotgun (WGS) entry which is preliminary data.</text>
</comment>